<keyword evidence="3" id="KW-0472">Membrane</keyword>
<dbReference type="AlphaFoldDB" id="A0A2V1B0X3"/>
<proteinExistence type="predicted"/>
<dbReference type="Proteomes" id="UP000244309">
    <property type="component" value="Unassembled WGS sequence"/>
</dbReference>
<keyword evidence="1" id="KW-0175">Coiled coil</keyword>
<evidence type="ECO:0000313" key="5">
    <source>
        <dbReference type="Proteomes" id="UP000244309"/>
    </source>
</evidence>
<evidence type="ECO:0000313" key="4">
    <source>
        <dbReference type="EMBL" id="PVH22801.1"/>
    </source>
</evidence>
<protein>
    <submittedName>
        <fullName evidence="4">Uncharacterized protein</fullName>
    </submittedName>
</protein>
<evidence type="ECO:0000256" key="1">
    <source>
        <dbReference type="SAM" id="Coils"/>
    </source>
</evidence>
<dbReference type="VEuPathDB" id="FungiDB:CXQ85_002523"/>
<sequence length="115" mass="13778">MSAPRRRTKEEINAKREERKEDEQNVKDLKFAIGGFFVLVAILTHYAWVMRQLIFFPDMSYTMKGVHFGLLGVTIVTSIWLFIKFVYRKVYADDIKELKRQKDETKKQEEEKKEE</sequence>
<feature type="region of interest" description="Disordered" evidence="2">
    <location>
        <begin position="1"/>
        <end position="22"/>
    </location>
</feature>
<keyword evidence="5" id="KW-1185">Reference proteome</keyword>
<feature type="coiled-coil region" evidence="1">
    <location>
        <begin position="88"/>
        <end position="115"/>
    </location>
</feature>
<dbReference type="OrthoDB" id="4093584at2759"/>
<accession>A0A2V1B0X3</accession>
<organism evidence="4 5">
    <name type="scientific">Candidozyma haemuli</name>
    <dbReference type="NCBI Taxonomy" id="45357"/>
    <lineage>
        <taxon>Eukaryota</taxon>
        <taxon>Fungi</taxon>
        <taxon>Dikarya</taxon>
        <taxon>Ascomycota</taxon>
        <taxon>Saccharomycotina</taxon>
        <taxon>Pichiomycetes</taxon>
        <taxon>Metschnikowiaceae</taxon>
        <taxon>Candidozyma</taxon>
    </lineage>
</organism>
<reference evidence="4 5" key="1">
    <citation type="submission" date="2017-12" db="EMBL/GenBank/DDBJ databases">
        <title>Genome Sequence of a Multidrug-Resistant Candida haemulonii Isolate from a Patient with Chronic Leg Ulcers in Israel.</title>
        <authorList>
            <person name="Chow N.A."/>
            <person name="Gade L."/>
            <person name="Batra D."/>
            <person name="Rowe L.A."/>
            <person name="Ben-Ami R."/>
            <person name="Loparev V.N."/>
            <person name="Litvintseva A.P."/>
        </authorList>
    </citation>
    <scope>NUCLEOTIDE SEQUENCE [LARGE SCALE GENOMIC DNA]</scope>
    <source>
        <strain evidence="4 5">B11899</strain>
    </source>
</reference>
<keyword evidence="3" id="KW-1133">Transmembrane helix</keyword>
<feature type="compositionally biased region" description="Basic and acidic residues" evidence="2">
    <location>
        <begin position="8"/>
        <end position="22"/>
    </location>
</feature>
<feature type="transmembrane region" description="Helical" evidence="3">
    <location>
        <begin position="68"/>
        <end position="87"/>
    </location>
</feature>
<evidence type="ECO:0000256" key="2">
    <source>
        <dbReference type="SAM" id="MobiDB-lite"/>
    </source>
</evidence>
<comment type="caution">
    <text evidence="4">The sequence shown here is derived from an EMBL/GenBank/DDBJ whole genome shotgun (WGS) entry which is preliminary data.</text>
</comment>
<dbReference type="EMBL" id="PKFO01000010">
    <property type="protein sequence ID" value="PVH22801.1"/>
    <property type="molecule type" value="Genomic_DNA"/>
</dbReference>
<name>A0A2V1B0X3_9ASCO</name>
<gene>
    <name evidence="4" type="ORF">CXQ85_002523</name>
</gene>
<keyword evidence="3" id="KW-0812">Transmembrane</keyword>
<feature type="transmembrane region" description="Helical" evidence="3">
    <location>
        <begin position="29"/>
        <end position="48"/>
    </location>
</feature>
<dbReference type="GeneID" id="37007854"/>
<dbReference type="RefSeq" id="XP_025343741.1">
    <property type="nucleotide sequence ID" value="XM_025486191.1"/>
</dbReference>
<evidence type="ECO:0000256" key="3">
    <source>
        <dbReference type="SAM" id="Phobius"/>
    </source>
</evidence>